<keyword evidence="2" id="KW-1185">Reference proteome</keyword>
<evidence type="ECO:0008006" key="3">
    <source>
        <dbReference type="Google" id="ProtNLM"/>
    </source>
</evidence>
<dbReference type="AlphaFoldDB" id="A0A5C6EFN1"/>
<protein>
    <recommendedName>
        <fullName evidence="3">Three-Cys-motif partner protein TcmP</fullName>
    </recommendedName>
</protein>
<gene>
    <name evidence="1" type="ORF">Poly59_54740</name>
</gene>
<accession>A0A5C6EFN1</accession>
<dbReference type="NCBIfam" id="TIGR04474">
    <property type="entry name" value="tcm_partner"/>
    <property type="match status" value="1"/>
</dbReference>
<proteinExistence type="predicted"/>
<dbReference type="EMBL" id="SJPX01000006">
    <property type="protein sequence ID" value="TWU46501.1"/>
    <property type="molecule type" value="Genomic_DNA"/>
</dbReference>
<name>A0A5C6EFN1_9BACT</name>
<dbReference type="InterPro" id="IPR031009">
    <property type="entry name" value="Tcm_partner"/>
</dbReference>
<dbReference type="RefSeq" id="WP_186776526.1">
    <property type="nucleotide sequence ID" value="NZ_SJPX01000006.1"/>
</dbReference>
<evidence type="ECO:0000313" key="2">
    <source>
        <dbReference type="Proteomes" id="UP000317977"/>
    </source>
</evidence>
<organism evidence="1 2">
    <name type="scientific">Rubripirellula reticaptiva</name>
    <dbReference type="NCBI Taxonomy" id="2528013"/>
    <lineage>
        <taxon>Bacteria</taxon>
        <taxon>Pseudomonadati</taxon>
        <taxon>Planctomycetota</taxon>
        <taxon>Planctomycetia</taxon>
        <taxon>Pirellulales</taxon>
        <taxon>Pirellulaceae</taxon>
        <taxon>Rubripirellula</taxon>
    </lineage>
</organism>
<reference evidence="1 2" key="1">
    <citation type="submission" date="2019-02" db="EMBL/GenBank/DDBJ databases">
        <title>Deep-cultivation of Planctomycetes and their phenomic and genomic characterization uncovers novel biology.</title>
        <authorList>
            <person name="Wiegand S."/>
            <person name="Jogler M."/>
            <person name="Boedeker C."/>
            <person name="Pinto D."/>
            <person name="Vollmers J."/>
            <person name="Rivas-Marin E."/>
            <person name="Kohn T."/>
            <person name="Peeters S.H."/>
            <person name="Heuer A."/>
            <person name="Rast P."/>
            <person name="Oberbeckmann S."/>
            <person name="Bunk B."/>
            <person name="Jeske O."/>
            <person name="Meyerdierks A."/>
            <person name="Storesund J.E."/>
            <person name="Kallscheuer N."/>
            <person name="Luecker S."/>
            <person name="Lage O.M."/>
            <person name="Pohl T."/>
            <person name="Merkel B.J."/>
            <person name="Hornburger P."/>
            <person name="Mueller R.-W."/>
            <person name="Bruemmer F."/>
            <person name="Labrenz M."/>
            <person name="Spormann A.M."/>
            <person name="Op Den Camp H."/>
            <person name="Overmann J."/>
            <person name="Amann R."/>
            <person name="Jetten M.S.M."/>
            <person name="Mascher T."/>
            <person name="Medema M.H."/>
            <person name="Devos D.P."/>
            <person name="Kaster A.-K."/>
            <person name="Ovreas L."/>
            <person name="Rohde M."/>
            <person name="Galperin M.Y."/>
            <person name="Jogler C."/>
        </authorList>
    </citation>
    <scope>NUCLEOTIDE SEQUENCE [LARGE SCALE GENOMIC DNA]</scope>
    <source>
        <strain evidence="1 2">Poly59</strain>
    </source>
</reference>
<dbReference type="Proteomes" id="UP000317977">
    <property type="component" value="Unassembled WGS sequence"/>
</dbReference>
<comment type="caution">
    <text evidence="1">The sequence shown here is derived from an EMBL/GenBank/DDBJ whole genome shotgun (WGS) entry which is preliminary data.</text>
</comment>
<sequence>MVKSKDAFSWTDGKRPVCPIHSQVKLDILRSYIEAYFSTVAANPVIPAVNIHFVDAFAGGGIFTDPITRGPISGSPFVMLNTVHGSQQTINAGRTTNKLEIRAKYHFADLSRSAISELTRGIQASEYAPLLGTGDIQVDRMAFDEYLPRLLQRIPSHEKTKAIFFLDQCGWNIATLDHCNAILRHLPKAEIIWNISVESLAMFANDNPDFRKGIKRFGVDLGDAFTNQASFNHFSDWRKALVAIFLDAIRKGCVAKYVSPFMVQHDGWGYWLLHLSNHPQANNVMKATHWLHQNNSLHEGFAGLKMLEFNRNNFNQATMFRFDQAASEATQEALVEQLCPRISEMGGETTVEQLIESVANETPADRSRLYLALDALRSDGELRIRGPKDEKRQKTPQSQNDRLILNTTKQRFFVGFG</sequence>
<evidence type="ECO:0000313" key="1">
    <source>
        <dbReference type="EMBL" id="TWU46501.1"/>
    </source>
</evidence>